<protein>
    <submittedName>
        <fullName evidence="1">Uncharacterized protein</fullName>
    </submittedName>
</protein>
<dbReference type="AlphaFoldDB" id="A0A8X6MSD5"/>
<comment type="caution">
    <text evidence="1">The sequence shown here is derived from an EMBL/GenBank/DDBJ whole genome shotgun (WGS) entry which is preliminary data.</text>
</comment>
<evidence type="ECO:0000313" key="1">
    <source>
        <dbReference type="EMBL" id="GFS75540.1"/>
    </source>
</evidence>
<name>A0A8X6MSD5_NEPPI</name>
<proteinExistence type="predicted"/>
<dbReference type="EMBL" id="BMAW01001775">
    <property type="protein sequence ID" value="GFS75540.1"/>
    <property type="molecule type" value="Genomic_DNA"/>
</dbReference>
<reference evidence="1" key="1">
    <citation type="submission" date="2020-08" db="EMBL/GenBank/DDBJ databases">
        <title>Multicomponent nature underlies the extraordinary mechanical properties of spider dragline silk.</title>
        <authorList>
            <person name="Kono N."/>
            <person name="Nakamura H."/>
            <person name="Mori M."/>
            <person name="Yoshida Y."/>
            <person name="Ohtoshi R."/>
            <person name="Malay A.D."/>
            <person name="Moran D.A.P."/>
            <person name="Tomita M."/>
            <person name="Numata K."/>
            <person name="Arakawa K."/>
        </authorList>
    </citation>
    <scope>NUCLEOTIDE SEQUENCE</scope>
</reference>
<dbReference type="Proteomes" id="UP000887013">
    <property type="component" value="Unassembled WGS sequence"/>
</dbReference>
<organism evidence="1 2">
    <name type="scientific">Nephila pilipes</name>
    <name type="common">Giant wood spider</name>
    <name type="synonym">Nephila maculata</name>
    <dbReference type="NCBI Taxonomy" id="299642"/>
    <lineage>
        <taxon>Eukaryota</taxon>
        <taxon>Metazoa</taxon>
        <taxon>Ecdysozoa</taxon>
        <taxon>Arthropoda</taxon>
        <taxon>Chelicerata</taxon>
        <taxon>Arachnida</taxon>
        <taxon>Araneae</taxon>
        <taxon>Araneomorphae</taxon>
        <taxon>Entelegynae</taxon>
        <taxon>Araneoidea</taxon>
        <taxon>Nephilidae</taxon>
        <taxon>Nephila</taxon>
    </lineage>
</organism>
<evidence type="ECO:0000313" key="2">
    <source>
        <dbReference type="Proteomes" id="UP000887013"/>
    </source>
</evidence>
<sequence>MVFPFLSGGDETEHPEHVEIEKSRKEIADGVSRVRGILKRFQDSCEDIKKLVGDNIEYDALPKLFTLVDLSPPINSRTH</sequence>
<gene>
    <name evidence="1" type="ORF">NPIL_210871</name>
</gene>
<keyword evidence="2" id="KW-1185">Reference proteome</keyword>
<accession>A0A8X6MSD5</accession>